<keyword evidence="3 5" id="KW-0689">Ribosomal protein</keyword>
<protein>
    <recommendedName>
        <fullName evidence="5">Large ribosomal subunit protein uL30</fullName>
    </recommendedName>
</protein>
<sequence>MPENLEPKKLQITYVKSAIGYSKKHKKTIKALGFHHLNETVVHDDTSSIRGMLQMVNHLVEIVELVD</sequence>
<dbReference type="CDD" id="cd01658">
    <property type="entry name" value="Ribosomal_L30"/>
    <property type="match status" value="1"/>
</dbReference>
<dbReference type="GO" id="GO:0022625">
    <property type="term" value="C:cytosolic large ribosomal subunit"/>
    <property type="evidence" value="ECO:0007669"/>
    <property type="project" value="TreeGrafter"/>
</dbReference>
<keyword evidence="4 5" id="KW-0687">Ribonucleoprotein</keyword>
<gene>
    <name evidence="5" type="primary">rpmD</name>
    <name evidence="7" type="ORF">ATC1_12331</name>
</gene>
<dbReference type="PANTHER" id="PTHR15892:SF2">
    <property type="entry name" value="LARGE RIBOSOMAL SUBUNIT PROTEIN UL30M"/>
    <property type="match status" value="1"/>
</dbReference>
<evidence type="ECO:0000256" key="3">
    <source>
        <dbReference type="ARBA" id="ARBA00022980"/>
    </source>
</evidence>
<dbReference type="GO" id="GO:0003735">
    <property type="term" value="F:structural constituent of ribosome"/>
    <property type="evidence" value="ECO:0007669"/>
    <property type="project" value="InterPro"/>
</dbReference>
<evidence type="ECO:0000313" key="7">
    <source>
        <dbReference type="EMBL" id="GAP39795.1"/>
    </source>
</evidence>
<feature type="domain" description="Large ribosomal subunit protein uL30-like ferredoxin-like fold" evidence="6">
    <location>
        <begin position="10"/>
        <end position="60"/>
    </location>
</feature>
<evidence type="ECO:0000256" key="2">
    <source>
        <dbReference type="ARBA" id="ARBA00011838"/>
    </source>
</evidence>
<dbReference type="PANTHER" id="PTHR15892">
    <property type="entry name" value="MITOCHONDRIAL RIBOSOMAL PROTEIN L30"/>
    <property type="match status" value="1"/>
</dbReference>
<dbReference type="PIRSF" id="PIRSF002211">
    <property type="entry name" value="Ribosomal_L30_bac-type"/>
    <property type="match status" value="1"/>
</dbReference>
<comment type="similarity">
    <text evidence="1 5">Belongs to the universal ribosomal protein uL30 family.</text>
</comment>
<dbReference type="Gene3D" id="3.30.1390.20">
    <property type="entry name" value="Ribosomal protein L30, ferredoxin-like fold domain"/>
    <property type="match status" value="1"/>
</dbReference>
<name>A0A0K8PCB7_9CHLR</name>
<evidence type="ECO:0000256" key="5">
    <source>
        <dbReference type="HAMAP-Rule" id="MF_01371"/>
    </source>
</evidence>
<dbReference type="HAMAP" id="MF_01371_B">
    <property type="entry name" value="Ribosomal_uL30_B"/>
    <property type="match status" value="1"/>
</dbReference>
<evidence type="ECO:0000259" key="6">
    <source>
        <dbReference type="Pfam" id="PF00327"/>
    </source>
</evidence>
<dbReference type="AlphaFoldDB" id="A0A0K8PCB7"/>
<evidence type="ECO:0000256" key="1">
    <source>
        <dbReference type="ARBA" id="ARBA00007594"/>
    </source>
</evidence>
<organism evidence="7">
    <name type="scientific">Flexilinea flocculi</name>
    <dbReference type="NCBI Taxonomy" id="1678840"/>
    <lineage>
        <taxon>Bacteria</taxon>
        <taxon>Bacillati</taxon>
        <taxon>Chloroflexota</taxon>
        <taxon>Anaerolineae</taxon>
        <taxon>Anaerolineales</taxon>
        <taxon>Anaerolineaceae</taxon>
        <taxon>Flexilinea</taxon>
    </lineage>
</organism>
<evidence type="ECO:0000256" key="4">
    <source>
        <dbReference type="ARBA" id="ARBA00023274"/>
    </source>
</evidence>
<dbReference type="RefSeq" id="WP_062278525.1">
    <property type="nucleotide sequence ID" value="NZ_DF968180.1"/>
</dbReference>
<comment type="subunit">
    <text evidence="2 5">Part of the 50S ribosomal subunit.</text>
</comment>
<dbReference type="InterPro" id="IPR005996">
    <property type="entry name" value="Ribosomal_uL30_bac-type"/>
</dbReference>
<dbReference type="Proteomes" id="UP000053370">
    <property type="component" value="Unassembled WGS sequence"/>
</dbReference>
<dbReference type="InterPro" id="IPR036919">
    <property type="entry name" value="Ribo_uL30_ferredoxin-like_sf"/>
</dbReference>
<evidence type="ECO:0000313" key="8">
    <source>
        <dbReference type="Proteomes" id="UP000053370"/>
    </source>
</evidence>
<proteinExistence type="inferred from homology"/>
<dbReference type="EMBL" id="DF968180">
    <property type="protein sequence ID" value="GAP39795.1"/>
    <property type="molecule type" value="Genomic_DNA"/>
</dbReference>
<reference evidence="7" key="1">
    <citation type="journal article" date="2015" name="Genome Announc.">
        <title>Draft Genome Sequence of Anaerolineae Strain TC1, a Novel Isolate from a Methanogenic Wastewater Treatment System.</title>
        <authorList>
            <person name="Matsuura N."/>
            <person name="Tourlousse D.M."/>
            <person name="Sun L."/>
            <person name="Toyonaga M."/>
            <person name="Kuroda K."/>
            <person name="Ohashi A."/>
            <person name="Cruz R."/>
            <person name="Yamaguchi T."/>
            <person name="Sekiguchi Y."/>
        </authorList>
    </citation>
    <scope>NUCLEOTIDE SEQUENCE [LARGE SCALE GENOMIC DNA]</scope>
    <source>
        <strain evidence="7">TC1</strain>
    </source>
</reference>
<dbReference type="Pfam" id="PF00327">
    <property type="entry name" value="Ribosomal_L30"/>
    <property type="match status" value="1"/>
</dbReference>
<dbReference type="STRING" id="1678840.ATC1_12331"/>
<dbReference type="GO" id="GO:0006412">
    <property type="term" value="P:translation"/>
    <property type="evidence" value="ECO:0007669"/>
    <property type="project" value="UniProtKB-UniRule"/>
</dbReference>
<dbReference type="NCBIfam" id="TIGR01308">
    <property type="entry name" value="rpmD_bact"/>
    <property type="match status" value="1"/>
</dbReference>
<dbReference type="SUPFAM" id="SSF55129">
    <property type="entry name" value="Ribosomal protein L30p/L7e"/>
    <property type="match status" value="1"/>
</dbReference>
<accession>A0A0K8PCB7</accession>
<dbReference type="InterPro" id="IPR016082">
    <property type="entry name" value="Ribosomal_uL30_ferredoxin-like"/>
</dbReference>
<dbReference type="OrthoDB" id="9812790at2"/>
<keyword evidence="8" id="KW-1185">Reference proteome</keyword>